<keyword evidence="1" id="KW-0812">Transmembrane</keyword>
<name>A0A0P1EXL2_9RHOB</name>
<dbReference type="EMBL" id="CYRX01000011">
    <property type="protein sequence ID" value="CUH59736.1"/>
    <property type="molecule type" value="Genomic_DNA"/>
</dbReference>
<evidence type="ECO:0000313" key="3">
    <source>
        <dbReference type="Proteomes" id="UP000051298"/>
    </source>
</evidence>
<evidence type="ECO:0000313" key="2">
    <source>
        <dbReference type="EMBL" id="CUH59736.1"/>
    </source>
</evidence>
<evidence type="ECO:0000256" key="1">
    <source>
        <dbReference type="SAM" id="Phobius"/>
    </source>
</evidence>
<sequence>MSRFAPILREHRFRVAVSLAAFAFIGFVMFGDGVPDWRWLEFAVYAGMFFAWLGGSSAYALWRAGQ</sequence>
<feature type="transmembrane region" description="Helical" evidence="1">
    <location>
        <begin position="12"/>
        <end position="30"/>
    </location>
</feature>
<feature type="transmembrane region" description="Helical" evidence="1">
    <location>
        <begin position="42"/>
        <end position="62"/>
    </location>
</feature>
<proteinExistence type="predicted"/>
<keyword evidence="1" id="KW-0472">Membrane</keyword>
<dbReference type="RefSeq" id="WP_058122877.1">
    <property type="nucleotide sequence ID" value="NZ_CYRX01000011.1"/>
</dbReference>
<keyword evidence="1" id="KW-1133">Transmembrane helix</keyword>
<accession>A0A0P1EXL2</accession>
<dbReference type="STRING" id="266809.PM03_08610"/>
<dbReference type="AlphaFoldDB" id="A0A0P1EXL2"/>
<protein>
    <submittedName>
        <fullName evidence="2">Uncharacterized protein</fullName>
    </submittedName>
</protein>
<gene>
    <name evidence="2" type="ORF">THS5294_01023</name>
</gene>
<dbReference type="Proteomes" id="UP000051298">
    <property type="component" value="Unassembled WGS sequence"/>
</dbReference>
<reference evidence="2 3" key="1">
    <citation type="submission" date="2015-09" db="EMBL/GenBank/DDBJ databases">
        <authorList>
            <consortium name="Swine Surveillance"/>
        </authorList>
    </citation>
    <scope>NUCLEOTIDE SEQUENCE [LARGE SCALE GENOMIC DNA]</scope>
    <source>
        <strain evidence="2 3">CECT 5294</strain>
    </source>
</reference>
<organism evidence="2 3">
    <name type="scientific">Thalassobacter stenotrophicus</name>
    <dbReference type="NCBI Taxonomy" id="266809"/>
    <lineage>
        <taxon>Bacteria</taxon>
        <taxon>Pseudomonadati</taxon>
        <taxon>Pseudomonadota</taxon>
        <taxon>Alphaproteobacteria</taxon>
        <taxon>Rhodobacterales</taxon>
        <taxon>Roseobacteraceae</taxon>
        <taxon>Thalassobacter</taxon>
    </lineage>
</organism>